<dbReference type="EMBL" id="FN653041">
    <property type="protein sequence ID" value="CBY09531.1"/>
    <property type="molecule type" value="Genomic_DNA"/>
</dbReference>
<keyword evidence="4" id="KW-0805">Transcription regulation</keyword>
<accession>E4XEC8</accession>
<evidence type="ECO:0000259" key="10">
    <source>
        <dbReference type="Pfam" id="PF16019"/>
    </source>
</evidence>
<gene>
    <name evidence="11" type="ORF">GSOID_T00008534001</name>
</gene>
<feature type="region of interest" description="Disordered" evidence="9">
    <location>
        <begin position="1"/>
        <end position="112"/>
    </location>
</feature>
<keyword evidence="8" id="KW-0539">Nucleus</keyword>
<feature type="compositionally biased region" description="Acidic residues" evidence="9">
    <location>
        <begin position="198"/>
        <end position="209"/>
    </location>
</feature>
<dbReference type="GO" id="GO:0006915">
    <property type="term" value="P:apoptotic process"/>
    <property type="evidence" value="ECO:0007669"/>
    <property type="project" value="UniProtKB-KW"/>
</dbReference>
<feature type="compositionally biased region" description="Polar residues" evidence="9">
    <location>
        <begin position="39"/>
        <end position="51"/>
    </location>
</feature>
<dbReference type="GO" id="GO:0000981">
    <property type="term" value="F:DNA-binding transcription factor activity, RNA polymerase II-specific"/>
    <property type="evidence" value="ECO:0007669"/>
    <property type="project" value="TreeGrafter"/>
</dbReference>
<feature type="compositionally biased region" description="Polar residues" evidence="9">
    <location>
        <begin position="425"/>
        <end position="448"/>
    </location>
</feature>
<evidence type="ECO:0000256" key="2">
    <source>
        <dbReference type="ARBA" id="ARBA00008548"/>
    </source>
</evidence>
<keyword evidence="5" id="KW-0238">DNA-binding</keyword>
<comment type="subcellular location">
    <subcellularLocation>
        <location evidence="1">Nucleus</location>
    </subcellularLocation>
</comment>
<dbReference type="InterPro" id="IPR023260">
    <property type="entry name" value="Cys/Ser-rich_nuc_prot"/>
</dbReference>
<evidence type="ECO:0000256" key="1">
    <source>
        <dbReference type="ARBA" id="ARBA00004123"/>
    </source>
</evidence>
<evidence type="ECO:0000256" key="9">
    <source>
        <dbReference type="SAM" id="MobiDB-lite"/>
    </source>
</evidence>
<feature type="domain" description="Cysteine/serine-rich nuclear protein N-terminal" evidence="10">
    <location>
        <begin position="112"/>
        <end position="322"/>
    </location>
</feature>
<evidence type="ECO:0000256" key="7">
    <source>
        <dbReference type="ARBA" id="ARBA00023163"/>
    </source>
</evidence>
<evidence type="ECO:0000256" key="4">
    <source>
        <dbReference type="ARBA" id="ARBA00023015"/>
    </source>
</evidence>
<evidence type="ECO:0000256" key="5">
    <source>
        <dbReference type="ARBA" id="ARBA00023125"/>
    </source>
</evidence>
<dbReference type="PANTHER" id="PTHR13580">
    <property type="entry name" value="TGF-BETA INDUCED APOPTOSIS PROTEIN"/>
    <property type="match status" value="1"/>
</dbReference>
<evidence type="ECO:0000256" key="8">
    <source>
        <dbReference type="ARBA" id="ARBA00023242"/>
    </source>
</evidence>
<proteinExistence type="inferred from homology"/>
<protein>
    <recommendedName>
        <fullName evidence="10">Cysteine/serine-rich nuclear protein N-terminal domain-containing protein</fullName>
    </recommendedName>
</protein>
<evidence type="ECO:0000256" key="3">
    <source>
        <dbReference type="ARBA" id="ARBA00022703"/>
    </source>
</evidence>
<comment type="similarity">
    <text evidence="2">Belongs to the AXUD1 family.</text>
</comment>
<dbReference type="Pfam" id="PF16019">
    <property type="entry name" value="CSRNP_N"/>
    <property type="match status" value="1"/>
</dbReference>
<keyword evidence="12" id="KW-1185">Reference proteome</keyword>
<keyword evidence="6" id="KW-0010">Activator</keyword>
<dbReference type="InterPro" id="IPR031972">
    <property type="entry name" value="CSRNP_N"/>
</dbReference>
<name>E4XEC8_OIKDI</name>
<reference evidence="11" key="1">
    <citation type="journal article" date="2010" name="Science">
        <title>Plasticity of animal genome architecture unmasked by rapid evolution of a pelagic tunicate.</title>
        <authorList>
            <person name="Denoeud F."/>
            <person name="Henriet S."/>
            <person name="Mungpakdee S."/>
            <person name="Aury J.M."/>
            <person name="Da Silva C."/>
            <person name="Brinkmann H."/>
            <person name="Mikhaleva J."/>
            <person name="Olsen L.C."/>
            <person name="Jubin C."/>
            <person name="Canestro C."/>
            <person name="Bouquet J.M."/>
            <person name="Danks G."/>
            <person name="Poulain J."/>
            <person name="Campsteijn C."/>
            <person name="Adamski M."/>
            <person name="Cross I."/>
            <person name="Yadetie F."/>
            <person name="Muffato M."/>
            <person name="Louis A."/>
            <person name="Butcher S."/>
            <person name="Tsagkogeorga G."/>
            <person name="Konrad A."/>
            <person name="Singh S."/>
            <person name="Jensen M.F."/>
            <person name="Cong E.H."/>
            <person name="Eikeseth-Otteraa H."/>
            <person name="Noel B."/>
            <person name="Anthouard V."/>
            <person name="Porcel B.M."/>
            <person name="Kachouri-Lafond R."/>
            <person name="Nishino A."/>
            <person name="Ugolini M."/>
            <person name="Chourrout P."/>
            <person name="Nishida H."/>
            <person name="Aasland R."/>
            <person name="Huzurbazar S."/>
            <person name="Westhof E."/>
            <person name="Delsuc F."/>
            <person name="Lehrach H."/>
            <person name="Reinhardt R."/>
            <person name="Weissenbach J."/>
            <person name="Roy S.W."/>
            <person name="Artiguenave F."/>
            <person name="Postlethwait J.H."/>
            <person name="Manak J.R."/>
            <person name="Thompson E.M."/>
            <person name="Jaillon O."/>
            <person name="Du Pasquier L."/>
            <person name="Boudinot P."/>
            <person name="Liberles D.A."/>
            <person name="Volff J.N."/>
            <person name="Philippe H."/>
            <person name="Lenhard B."/>
            <person name="Roest Crollius H."/>
            <person name="Wincker P."/>
            <person name="Chourrout D."/>
        </authorList>
    </citation>
    <scope>NUCLEOTIDE SEQUENCE [LARGE SCALE GENOMIC DNA]</scope>
</reference>
<feature type="region of interest" description="Disordered" evidence="9">
    <location>
        <begin position="409"/>
        <end position="458"/>
    </location>
</feature>
<evidence type="ECO:0000313" key="11">
    <source>
        <dbReference type="EMBL" id="CBY09531.1"/>
    </source>
</evidence>
<dbReference type="Proteomes" id="UP000001307">
    <property type="component" value="Unassembled WGS sequence"/>
</dbReference>
<feature type="compositionally biased region" description="Basic and acidic residues" evidence="9">
    <location>
        <begin position="449"/>
        <end position="458"/>
    </location>
</feature>
<keyword evidence="3" id="KW-0053">Apoptosis</keyword>
<organism evidence="11">
    <name type="scientific">Oikopleura dioica</name>
    <name type="common">Tunicate</name>
    <dbReference type="NCBI Taxonomy" id="34765"/>
    <lineage>
        <taxon>Eukaryota</taxon>
        <taxon>Metazoa</taxon>
        <taxon>Chordata</taxon>
        <taxon>Tunicata</taxon>
        <taxon>Appendicularia</taxon>
        <taxon>Copelata</taxon>
        <taxon>Oikopleuridae</taxon>
        <taxon>Oikopleura</taxon>
    </lineage>
</organism>
<evidence type="ECO:0000313" key="12">
    <source>
        <dbReference type="Proteomes" id="UP000001307"/>
    </source>
</evidence>
<dbReference type="PANTHER" id="PTHR13580:SF9">
    <property type="entry name" value="AXIN1 UP-REGULATED 1, ISOFORM A"/>
    <property type="match status" value="1"/>
</dbReference>
<dbReference type="AlphaFoldDB" id="E4XEC8"/>
<dbReference type="InParanoid" id="E4XEC8"/>
<evidence type="ECO:0000256" key="6">
    <source>
        <dbReference type="ARBA" id="ARBA00023159"/>
    </source>
</evidence>
<dbReference type="GO" id="GO:0005634">
    <property type="term" value="C:nucleus"/>
    <property type="evidence" value="ECO:0007669"/>
    <property type="project" value="UniProtKB-SubCell"/>
</dbReference>
<feature type="compositionally biased region" description="Low complexity" evidence="9">
    <location>
        <begin position="63"/>
        <end position="77"/>
    </location>
</feature>
<sequence length="458" mass="51204">MAESPRPKIAKLSENNEENEINQQREPANEIPSVPENVSIINSAQAQSSKISNEKAAEGTLNDSGCHSGSSDHGQGSVEKELDKQGSSGTVVDNQKEGRTEKGILRRDKIKRKRPLRFSSVREFVFQRKQSFCTLPSTGGCALGMDEEHHDSESFPIPLHRERLHSKRRKKLRKWRAKQRKIAAQTESGQPLTSDLSSENDSDSDAPEEDLTGVDEWWFLQPIAAKKRRKILKNSIEEVDSMDRLNNRVLRSSREVCGCSCVDVCHPDTCECAEGGIPCQVDREGFPCPCQVGRCGNPSGRRSFNSARVRHHFFKTMYKLRCGESPSRQSPCSPSTSEVRTIQVQQPYSFGDFTKPSDFQGHSYLPQQWNQQTSLSEWTSVQQLEEESHFCDNLPSAEENPVILPNLEASSESSTEEGSIDSSTAEKTPQKLSQPASMNETNITVINEESSRDSDLTV</sequence>
<dbReference type="GO" id="GO:0043565">
    <property type="term" value="F:sequence-specific DNA binding"/>
    <property type="evidence" value="ECO:0007669"/>
    <property type="project" value="TreeGrafter"/>
</dbReference>
<feature type="region of interest" description="Disordered" evidence="9">
    <location>
        <begin position="175"/>
        <end position="209"/>
    </location>
</feature>
<feature type="compositionally biased region" description="Basic and acidic residues" evidence="9">
    <location>
        <begin position="94"/>
        <end position="107"/>
    </location>
</feature>
<dbReference type="OrthoDB" id="5946974at2759"/>
<dbReference type="PRINTS" id="PR02031">
    <property type="entry name" value="CYSSERRICHNP"/>
</dbReference>
<keyword evidence="7" id="KW-0804">Transcription</keyword>